<feature type="compositionally biased region" description="Polar residues" evidence="1">
    <location>
        <begin position="179"/>
        <end position="188"/>
    </location>
</feature>
<proteinExistence type="predicted"/>
<dbReference type="AlphaFoldDB" id="A0A811JX20"/>
<gene>
    <name evidence="2" type="ORF">BOKJ2_LOCUS2306</name>
</gene>
<dbReference type="EMBL" id="CAJFCW020000001">
    <property type="protein sequence ID" value="CAG9086372.1"/>
    <property type="molecule type" value="Genomic_DNA"/>
</dbReference>
<dbReference type="Proteomes" id="UP000614601">
    <property type="component" value="Unassembled WGS sequence"/>
</dbReference>
<dbReference type="Proteomes" id="UP000783686">
    <property type="component" value="Unassembled WGS sequence"/>
</dbReference>
<feature type="compositionally biased region" description="Basic and acidic residues" evidence="1">
    <location>
        <begin position="231"/>
        <end position="242"/>
    </location>
</feature>
<sequence>MFNEVQSDETELIIAEINAMSQLELIDGTAYSKVFVDYQMSSLQDKNLFKESLFQVFLDMLHDPNVVKYVLMCHYNIVYTFLAKYAIENGTDGGNEGGEDGENNEGYKDDADRHIDFNDKDIDLNDQKKDFERKDQTSSSSTRDDAILHNTDENDYDTPCSTKKHTHDHDDDKRDHYLNFSTQSVTNVHDTDKGDHDAPCSNKSQGEDHDAYMNVENEEKDRNLDFSTKNDANKEDTGENNHDTPCSTKNDTNQHDDDKKDYNLKFSTQSDTSLHGIDEDDYSTPCSRESPAKDRDVYYDIEDDRRVHALSSSTITNAIKHDADEKHYNLDNSTHSDAYVHDDKYDSNSNPQNEGNHQDVYCNVVIPLIVRLKLSTEISVDFDEIFEKNIVIITQQTFMNSMKPAILLDSLNLIKNGIKSSNCYLNRWMEVINEAFFAKTNQILMYSNNEPLLECTIMVVKQIEQGFMTPEDGIFLIENVKQTIQSRDDVLVDTLMKLLLDNNMNEDLQL</sequence>
<feature type="compositionally biased region" description="Basic and acidic residues" evidence="1">
    <location>
        <begin position="126"/>
        <end position="152"/>
    </location>
</feature>
<accession>A0A811JX20</accession>
<feature type="region of interest" description="Disordered" evidence="1">
    <location>
        <begin position="93"/>
        <end position="114"/>
    </location>
</feature>
<comment type="caution">
    <text evidence="2">The sequence shown here is derived from an EMBL/GenBank/DDBJ whole genome shotgun (WGS) entry which is preliminary data.</text>
</comment>
<feature type="compositionally biased region" description="Basic and acidic residues" evidence="1">
    <location>
        <begin position="205"/>
        <end position="224"/>
    </location>
</feature>
<feature type="compositionally biased region" description="Basic and acidic residues" evidence="1">
    <location>
        <begin position="252"/>
        <end position="263"/>
    </location>
</feature>
<protein>
    <submittedName>
        <fullName evidence="2">Uncharacterized protein</fullName>
    </submittedName>
</protein>
<organism evidence="2 3">
    <name type="scientific">Bursaphelenchus okinawaensis</name>
    <dbReference type="NCBI Taxonomy" id="465554"/>
    <lineage>
        <taxon>Eukaryota</taxon>
        <taxon>Metazoa</taxon>
        <taxon>Ecdysozoa</taxon>
        <taxon>Nematoda</taxon>
        <taxon>Chromadorea</taxon>
        <taxon>Rhabditida</taxon>
        <taxon>Tylenchina</taxon>
        <taxon>Tylenchomorpha</taxon>
        <taxon>Aphelenchoidea</taxon>
        <taxon>Aphelenchoididae</taxon>
        <taxon>Bursaphelenchus</taxon>
    </lineage>
</organism>
<feature type="region of interest" description="Disordered" evidence="1">
    <location>
        <begin position="126"/>
        <end position="295"/>
    </location>
</feature>
<evidence type="ECO:0000313" key="3">
    <source>
        <dbReference type="Proteomes" id="UP000614601"/>
    </source>
</evidence>
<feature type="compositionally biased region" description="Basic and acidic residues" evidence="1">
    <location>
        <begin position="189"/>
        <end position="198"/>
    </location>
</feature>
<evidence type="ECO:0000313" key="2">
    <source>
        <dbReference type="EMBL" id="CAD5207655.1"/>
    </source>
</evidence>
<feature type="compositionally biased region" description="Basic and acidic residues" evidence="1">
    <location>
        <begin position="167"/>
        <end position="177"/>
    </location>
</feature>
<keyword evidence="3" id="KW-1185">Reference proteome</keyword>
<dbReference type="EMBL" id="CAJFDH010000001">
    <property type="protein sequence ID" value="CAD5207655.1"/>
    <property type="molecule type" value="Genomic_DNA"/>
</dbReference>
<feature type="region of interest" description="Disordered" evidence="1">
    <location>
        <begin position="326"/>
        <end position="356"/>
    </location>
</feature>
<feature type="compositionally biased region" description="Basic and acidic residues" evidence="1">
    <location>
        <begin position="105"/>
        <end position="114"/>
    </location>
</feature>
<name>A0A811JX20_9BILA</name>
<reference evidence="2" key="1">
    <citation type="submission" date="2020-09" db="EMBL/GenBank/DDBJ databases">
        <authorList>
            <person name="Kikuchi T."/>
        </authorList>
    </citation>
    <scope>NUCLEOTIDE SEQUENCE</scope>
    <source>
        <strain evidence="2">SH1</strain>
    </source>
</reference>
<evidence type="ECO:0000256" key="1">
    <source>
        <dbReference type="SAM" id="MobiDB-lite"/>
    </source>
</evidence>